<sequence>MDSATFILFGATGDLAKRKLFPALFSLYSKRRLPDAFSVIALGRKGFTALDFQDYVARALHTYAKQTDEAPGTLSSFLACFRYYSLDVTDTAGYEGLLRLIQERERELDIPENRLFYLSVAPEFFHDIAYRIKESGLGDTKGWKRLVIEKPFGHDLQSAIELHEKMSGSFEEHEIYRIDHYLGKPMVQKLHSVIASHPQIDALWNRNRISNVQITASEIVGVEGRGDYYEGAGAIRDMFQNHMLQLLMMIAMRFPAGRSADETIARKCEVLQALRPISKAEAALHIVRGQYTAGTYENITFAPYRDEPRVQTDSMTDTFVAARLWIDNEQWSNIPFYIRTGKRMKEKLTAITVEFEPKQGECGDGGSSAAPDRLEIRINPDERVFLHYKDRVIEQKADAVARSDGALSDAYERLLLDALRGDATYFTHWEEVELSWKWVQPVLEAFAENRLPLHTYPAGTSGPAAANTLTGKQGHAWWLYEEMAPRKIEELI</sequence>
<comment type="catalytic activity">
    <reaction evidence="6">
        <text>D-glucose 6-phosphate + NADP(+) = 6-phospho-D-glucono-1,5-lactone + NADPH + H(+)</text>
        <dbReference type="Rhea" id="RHEA:15841"/>
        <dbReference type="ChEBI" id="CHEBI:15378"/>
        <dbReference type="ChEBI" id="CHEBI:57783"/>
        <dbReference type="ChEBI" id="CHEBI:57955"/>
        <dbReference type="ChEBI" id="CHEBI:58349"/>
        <dbReference type="ChEBI" id="CHEBI:61548"/>
        <dbReference type="EC" id="1.1.1.49"/>
    </reaction>
</comment>
<dbReference type="Gene3D" id="3.30.360.10">
    <property type="entry name" value="Dihydrodipicolinate Reductase, domain 2"/>
    <property type="match status" value="1"/>
</dbReference>
<evidence type="ECO:0000256" key="5">
    <source>
        <dbReference type="ARBA" id="ARBA00023277"/>
    </source>
</evidence>
<dbReference type="PRINTS" id="PR00079">
    <property type="entry name" value="G6PDHDRGNASE"/>
</dbReference>
<feature type="domain" description="Glucose-6-phosphate dehydrogenase C-terminal" evidence="8">
    <location>
        <begin position="201"/>
        <end position="478"/>
    </location>
</feature>
<accession>A0ABV9FIG3</accession>
<evidence type="ECO:0000256" key="2">
    <source>
        <dbReference type="ARBA" id="ARBA00022526"/>
    </source>
</evidence>
<protein>
    <recommendedName>
        <fullName evidence="6">Glucose-6-phosphate 1-dehydrogenase</fullName>
        <shortName evidence="6">G6PD</shortName>
        <ecNumber evidence="6">1.1.1.49</ecNumber>
    </recommendedName>
</protein>
<dbReference type="InterPro" id="IPR036291">
    <property type="entry name" value="NAD(P)-bd_dom_sf"/>
</dbReference>
<evidence type="ECO:0000256" key="3">
    <source>
        <dbReference type="ARBA" id="ARBA00022857"/>
    </source>
</evidence>
<evidence type="ECO:0000256" key="6">
    <source>
        <dbReference type="HAMAP-Rule" id="MF_00966"/>
    </source>
</evidence>
<dbReference type="EMBL" id="JBHSEP010000019">
    <property type="protein sequence ID" value="MFC4600835.1"/>
    <property type="molecule type" value="Genomic_DNA"/>
</dbReference>
<feature type="binding site" evidence="6">
    <location>
        <begin position="87"/>
        <end position="88"/>
    </location>
    <ligand>
        <name>NADP(+)</name>
        <dbReference type="ChEBI" id="CHEBI:58349"/>
    </ligand>
</feature>
<comment type="caution">
    <text evidence="9">The sequence shown here is derived from an EMBL/GenBank/DDBJ whole genome shotgun (WGS) entry which is preliminary data.</text>
</comment>
<dbReference type="SUPFAM" id="SSF51735">
    <property type="entry name" value="NAD(P)-binding Rossmann-fold domains"/>
    <property type="match status" value="1"/>
</dbReference>
<evidence type="ECO:0000313" key="9">
    <source>
        <dbReference type="EMBL" id="MFC4600835.1"/>
    </source>
</evidence>
<feature type="binding site" evidence="6">
    <location>
        <position position="150"/>
    </location>
    <ligand>
        <name>NADP(+)</name>
        <dbReference type="ChEBI" id="CHEBI:58349"/>
    </ligand>
</feature>
<dbReference type="EC" id="1.1.1.49" evidence="6"/>
<feature type="active site" description="Proton acceptor" evidence="6">
    <location>
        <position position="242"/>
    </location>
</feature>
<feature type="binding site" evidence="6">
    <location>
        <position position="184"/>
    </location>
    <ligand>
        <name>substrate</name>
    </ligand>
</feature>
<comment type="pathway">
    <text evidence="1 6">Carbohydrate degradation; pentose phosphate pathway; D-ribulose 5-phosphate from D-glucose 6-phosphate (oxidative stage): step 1/3.</text>
</comment>
<gene>
    <name evidence="6 9" type="primary">zwf</name>
    <name evidence="9" type="ORF">ACFO3S_21505</name>
</gene>
<dbReference type="InterPro" id="IPR022675">
    <property type="entry name" value="G6P_DH_C"/>
</dbReference>
<dbReference type="HAMAP" id="MF_00966">
    <property type="entry name" value="G6PD"/>
    <property type="match status" value="1"/>
</dbReference>
<feature type="binding site" evidence="6">
    <location>
        <begin position="10"/>
        <end position="17"/>
    </location>
    <ligand>
        <name>NADP(+)</name>
        <dbReference type="ChEBI" id="CHEBI:58349"/>
    </ligand>
</feature>
<reference evidence="10" key="1">
    <citation type="journal article" date="2019" name="Int. J. Syst. Evol. Microbiol.">
        <title>The Global Catalogue of Microorganisms (GCM) 10K type strain sequencing project: providing services to taxonomists for standard genome sequencing and annotation.</title>
        <authorList>
            <consortium name="The Broad Institute Genomics Platform"/>
            <consortium name="The Broad Institute Genome Sequencing Center for Infectious Disease"/>
            <person name="Wu L."/>
            <person name="Ma J."/>
        </authorList>
    </citation>
    <scope>NUCLEOTIDE SEQUENCE [LARGE SCALE GENOMIC DNA]</scope>
    <source>
        <strain evidence="10">CCUG 49571</strain>
    </source>
</reference>
<evidence type="ECO:0000259" key="8">
    <source>
        <dbReference type="Pfam" id="PF02781"/>
    </source>
</evidence>
<dbReference type="Proteomes" id="UP001596028">
    <property type="component" value="Unassembled WGS sequence"/>
</dbReference>
<feature type="binding site" evidence="6">
    <location>
        <position position="342"/>
    </location>
    <ligand>
        <name>substrate</name>
    </ligand>
</feature>
<dbReference type="Pfam" id="PF02781">
    <property type="entry name" value="G6PD_C"/>
    <property type="match status" value="1"/>
</dbReference>
<comment type="function">
    <text evidence="6">Catalyzes the oxidation of glucose 6-phosphate to 6-phosphogluconolactone.</text>
</comment>
<feature type="binding site" evidence="6">
    <location>
        <position position="347"/>
    </location>
    <ligand>
        <name>substrate</name>
    </ligand>
</feature>
<comment type="similarity">
    <text evidence="6">Belongs to the glucose-6-phosphate dehydrogenase family.</text>
</comment>
<dbReference type="NCBIfam" id="TIGR00871">
    <property type="entry name" value="zwf"/>
    <property type="match status" value="1"/>
</dbReference>
<dbReference type="RefSeq" id="WP_378100279.1">
    <property type="nucleotide sequence ID" value="NZ_JBHSEP010000019.1"/>
</dbReference>
<dbReference type="SUPFAM" id="SSF55347">
    <property type="entry name" value="Glyceraldehyde-3-phosphate dehydrogenase-like, C-terminal domain"/>
    <property type="match status" value="1"/>
</dbReference>
<feature type="binding site" evidence="6">
    <location>
        <position position="218"/>
    </location>
    <ligand>
        <name>substrate</name>
    </ligand>
</feature>
<dbReference type="PIRSF" id="PIRSF000110">
    <property type="entry name" value="G6PD"/>
    <property type="match status" value="1"/>
</dbReference>
<feature type="binding site" evidence="6">
    <location>
        <position position="180"/>
    </location>
    <ligand>
        <name>substrate</name>
    </ligand>
</feature>
<dbReference type="PANTHER" id="PTHR23429">
    <property type="entry name" value="GLUCOSE-6-PHOSPHATE 1-DEHYDROGENASE G6PD"/>
    <property type="match status" value="1"/>
</dbReference>
<evidence type="ECO:0000313" key="10">
    <source>
        <dbReference type="Proteomes" id="UP001596028"/>
    </source>
</evidence>
<keyword evidence="2 6" id="KW-0313">Glucose metabolism</keyword>
<dbReference type="GO" id="GO:0004345">
    <property type="term" value="F:glucose-6-phosphate dehydrogenase activity"/>
    <property type="evidence" value="ECO:0007669"/>
    <property type="project" value="UniProtKB-EC"/>
</dbReference>
<name>A0ABV9FIG3_9BACL</name>
<feature type="binding site" evidence="6">
    <location>
        <position position="44"/>
    </location>
    <ligand>
        <name>NADP(+)</name>
        <dbReference type="ChEBI" id="CHEBI:58349"/>
    </ligand>
</feature>
<dbReference type="InterPro" id="IPR001282">
    <property type="entry name" value="G6P_DH"/>
</dbReference>
<dbReference type="InterPro" id="IPR022674">
    <property type="entry name" value="G6P_DH_NAD-bd"/>
</dbReference>
<keyword evidence="4 6" id="KW-0560">Oxidoreductase</keyword>
<keyword evidence="5 6" id="KW-0119">Carbohydrate metabolism</keyword>
<dbReference type="Gene3D" id="3.40.50.720">
    <property type="entry name" value="NAD(P)-binding Rossmann-like Domain"/>
    <property type="match status" value="1"/>
</dbReference>
<feature type="binding site" evidence="6">
    <location>
        <position position="237"/>
    </location>
    <ligand>
        <name>substrate</name>
    </ligand>
</feature>
<dbReference type="PANTHER" id="PTHR23429:SF0">
    <property type="entry name" value="GLUCOSE-6-PHOSPHATE 1-DEHYDROGENASE"/>
    <property type="match status" value="1"/>
</dbReference>
<feature type="domain" description="Glucose-6-phosphate dehydrogenase NAD-binding" evidence="7">
    <location>
        <begin position="7"/>
        <end position="188"/>
    </location>
</feature>
<dbReference type="Pfam" id="PF00479">
    <property type="entry name" value="G6PD_N"/>
    <property type="match status" value="1"/>
</dbReference>
<evidence type="ECO:0000256" key="4">
    <source>
        <dbReference type="ARBA" id="ARBA00023002"/>
    </source>
</evidence>
<organism evidence="9 10">
    <name type="scientific">Cohnella hongkongensis</name>
    <dbReference type="NCBI Taxonomy" id="178337"/>
    <lineage>
        <taxon>Bacteria</taxon>
        <taxon>Bacillati</taxon>
        <taxon>Bacillota</taxon>
        <taxon>Bacilli</taxon>
        <taxon>Bacillales</taxon>
        <taxon>Paenibacillaceae</taxon>
        <taxon>Cohnella</taxon>
    </lineage>
</organism>
<proteinExistence type="inferred from homology"/>
<evidence type="ECO:0000259" key="7">
    <source>
        <dbReference type="Pfam" id="PF00479"/>
    </source>
</evidence>
<evidence type="ECO:0000256" key="1">
    <source>
        <dbReference type="ARBA" id="ARBA00004937"/>
    </source>
</evidence>
<keyword evidence="3 6" id="KW-0521">NADP</keyword>
<keyword evidence="10" id="KW-1185">Reference proteome</keyword>